<keyword evidence="1" id="KW-0808">Transferase</keyword>
<organism evidence="1 2">
    <name type="scientific">Planktothrix agardhii (strain NIVA-CYA 126/8)</name>
    <dbReference type="NCBI Taxonomy" id="388467"/>
    <lineage>
        <taxon>Bacteria</taxon>
        <taxon>Bacillati</taxon>
        <taxon>Cyanobacteriota</taxon>
        <taxon>Cyanophyceae</taxon>
        <taxon>Oscillatoriophycideae</taxon>
        <taxon>Oscillatoriales</taxon>
        <taxon>Microcoleaceae</taxon>
        <taxon>Planktothrix</taxon>
    </lineage>
</organism>
<dbReference type="eggNOG" id="COG1002">
    <property type="taxonomic scope" value="Bacteria"/>
</dbReference>
<dbReference type="GO" id="GO:0032259">
    <property type="term" value="P:methylation"/>
    <property type="evidence" value="ECO:0007669"/>
    <property type="project" value="UniProtKB-KW"/>
</dbReference>
<dbReference type="STRING" id="388467.A19Y_2162"/>
<evidence type="ECO:0000313" key="1">
    <source>
        <dbReference type="EMBL" id="KEI67122.1"/>
    </source>
</evidence>
<dbReference type="HOGENOM" id="CLU_1276657_0_0_3"/>
<dbReference type="AlphaFoldDB" id="A0A073CGS2"/>
<reference evidence="1 2" key="1">
    <citation type="journal article" date="2014" name="Appl. Environ. Microbiol.">
        <title>Elucidation of insertion elements encoded on plasmids and in vitro construction of shuttle vectors from the toxic cyanobacterium Planktothrix.</title>
        <authorList>
            <person name="Christiansen G."/>
            <person name="Goesmann A."/>
            <person name="Kurmayer R."/>
        </authorList>
    </citation>
    <scope>NUCLEOTIDE SEQUENCE [LARGE SCALE GENOMIC DNA]</scope>
    <source>
        <strain evidence="1 2">NIVA-CYA 126/8</strain>
    </source>
</reference>
<name>A0A073CGS2_PLAA1</name>
<dbReference type="GO" id="GO:0009007">
    <property type="term" value="F:site-specific DNA-methyltransferase (adenine-specific) activity"/>
    <property type="evidence" value="ECO:0007669"/>
    <property type="project" value="UniProtKB-EC"/>
</dbReference>
<gene>
    <name evidence="1" type="ORF">A19Y_2162</name>
</gene>
<dbReference type="PATRIC" id="fig|388467.6.peg.2110"/>
<protein>
    <submittedName>
        <fullName evidence="1">Adenine-specific methylase</fullName>
        <ecNumber evidence="1">2.1.1.72</ecNumber>
    </submittedName>
</protein>
<dbReference type="RefSeq" id="WP_042154107.1">
    <property type="nucleotide sequence ID" value="NZ_CM002803.1"/>
</dbReference>
<dbReference type="EMBL" id="CM002803">
    <property type="protein sequence ID" value="KEI67122.1"/>
    <property type="molecule type" value="Genomic_DNA"/>
</dbReference>
<proteinExistence type="predicted"/>
<accession>A0A073CGS2</accession>
<dbReference type="EC" id="2.1.1.72" evidence="1"/>
<keyword evidence="1" id="KW-0489">Methyltransferase</keyword>
<sequence>MYDYWQTVFSLQVLNDQFYGDLQDWFYYASQHIKLPFRPDYVPEKENIKNFLVRLLARTMFCWFIKEKGLIKPEILELRDWEGRVYPLVKDFEDENFLESNSYYRGVLQNIFFNSLNQKGKKALKDFKWTKYLHSDFQIEWFTEIPYLNGGIFDDLDEDNAKESIEDAVMRVPNFLFYGIETEENVAKGKAKKIEVNKVYHNGLNGIFKSYKFTLE</sequence>
<keyword evidence="2" id="KW-1185">Reference proteome</keyword>
<dbReference type="Proteomes" id="UP000027395">
    <property type="component" value="Chromosome"/>
</dbReference>
<evidence type="ECO:0000313" key="2">
    <source>
        <dbReference type="Proteomes" id="UP000027395"/>
    </source>
</evidence>